<feature type="domain" description="Aminoglycoside phosphotransferase" evidence="2">
    <location>
        <begin position="31"/>
        <end position="265"/>
    </location>
</feature>
<dbReference type="STRING" id="157838.AN964_05370"/>
<dbReference type="InterPro" id="IPR050249">
    <property type="entry name" value="Pseudomonas-type_ThrB"/>
</dbReference>
<organism evidence="3 4">
    <name type="scientific">Heyndrickxia shackletonii</name>
    <dbReference type="NCBI Taxonomy" id="157838"/>
    <lineage>
        <taxon>Bacteria</taxon>
        <taxon>Bacillati</taxon>
        <taxon>Bacillota</taxon>
        <taxon>Bacilli</taxon>
        <taxon>Bacillales</taxon>
        <taxon>Bacillaceae</taxon>
        <taxon>Heyndrickxia</taxon>
    </lineage>
</organism>
<comment type="caution">
    <text evidence="3">The sequence shown here is derived from an EMBL/GenBank/DDBJ whole genome shotgun (WGS) entry which is preliminary data.</text>
</comment>
<comment type="similarity">
    <text evidence="1">Belongs to the pseudomonas-type ThrB family.</text>
</comment>
<evidence type="ECO:0000313" key="4">
    <source>
        <dbReference type="Proteomes" id="UP000051888"/>
    </source>
</evidence>
<dbReference type="AlphaFoldDB" id="A0A0Q3WVM0"/>
<evidence type="ECO:0000313" key="3">
    <source>
        <dbReference type="EMBL" id="KQL52996.1"/>
    </source>
</evidence>
<dbReference type="InterPro" id="IPR002575">
    <property type="entry name" value="Aminoglycoside_PTrfase"/>
</dbReference>
<dbReference type="Gene3D" id="3.90.1200.10">
    <property type="match status" value="1"/>
</dbReference>
<dbReference type="EMBL" id="LJJC01000004">
    <property type="protein sequence ID" value="KQL52996.1"/>
    <property type="molecule type" value="Genomic_DNA"/>
</dbReference>
<dbReference type="GO" id="GO:0004413">
    <property type="term" value="F:homoserine kinase activity"/>
    <property type="evidence" value="ECO:0007669"/>
    <property type="project" value="TreeGrafter"/>
</dbReference>
<reference evidence="3 4" key="1">
    <citation type="submission" date="2015-09" db="EMBL/GenBank/DDBJ databases">
        <title>Genome sequencing project for genomic taxonomy and phylogenomics of Bacillus-like bacteria.</title>
        <authorList>
            <person name="Liu B."/>
            <person name="Wang J."/>
            <person name="Zhu Y."/>
            <person name="Liu G."/>
            <person name="Chen Q."/>
            <person name="Chen Z."/>
            <person name="Lan J."/>
            <person name="Che J."/>
            <person name="Ge C."/>
            <person name="Shi H."/>
            <person name="Pan Z."/>
            <person name="Liu X."/>
        </authorList>
    </citation>
    <scope>NUCLEOTIDE SEQUENCE [LARGE SCALE GENOMIC DNA]</scope>
    <source>
        <strain evidence="3 4">LMG 18435</strain>
    </source>
</reference>
<dbReference type="PATRIC" id="fig|157838.3.peg.1194"/>
<dbReference type="Gene3D" id="3.30.200.20">
    <property type="entry name" value="Phosphorylase Kinase, domain 1"/>
    <property type="match status" value="1"/>
</dbReference>
<dbReference type="PANTHER" id="PTHR21064:SF6">
    <property type="entry name" value="AMINOGLYCOSIDE PHOSPHOTRANSFERASE DOMAIN-CONTAINING PROTEIN"/>
    <property type="match status" value="1"/>
</dbReference>
<gene>
    <name evidence="3" type="ORF">AN964_05370</name>
</gene>
<protein>
    <recommendedName>
        <fullName evidence="2">Aminoglycoside phosphotransferase domain-containing protein</fullName>
    </recommendedName>
</protein>
<name>A0A0Q3WVM0_9BACI</name>
<dbReference type="PANTHER" id="PTHR21064">
    <property type="entry name" value="AMINOGLYCOSIDE PHOSPHOTRANSFERASE DOMAIN-CONTAINING PROTEIN-RELATED"/>
    <property type="match status" value="1"/>
</dbReference>
<evidence type="ECO:0000256" key="1">
    <source>
        <dbReference type="ARBA" id="ARBA00038240"/>
    </source>
</evidence>
<dbReference type="Pfam" id="PF01636">
    <property type="entry name" value="APH"/>
    <property type="match status" value="1"/>
</dbReference>
<proteinExistence type="inferred from homology"/>
<dbReference type="InterPro" id="IPR011009">
    <property type="entry name" value="Kinase-like_dom_sf"/>
</dbReference>
<sequence>MEHSVEKQFTKEMMNKILETYQLDSNFKKLGDFENYAFEVYQNGEAKILRVTHSSHRSQKELESELDWIQYLHGCGISIPAVFLSPNGKTVEAFEAEDSVFYACLFEKAPGNPVKVDDFSEKLFRIWGKVTGKMHRVTKNYQPGENIQPRSHWNGNDLLQLEYYYPKEDKEALAAALKVIEEVEKLPRTIDSYGLLHTDIHSGNFFYDGETIHIFDFDDACYHYFASDIAIPLYYSTNSKHFYGTKEERNEFARGFLKAFLEGYREENTLSQDCLETIPLFLKQRDIELYAVFSKKVPIEDRNERIQHWIDEIKERIEKNEAIVDLDLSANLI</sequence>
<dbReference type="SUPFAM" id="SSF56112">
    <property type="entry name" value="Protein kinase-like (PK-like)"/>
    <property type="match status" value="1"/>
</dbReference>
<dbReference type="RefSeq" id="WP_055738711.1">
    <property type="nucleotide sequence ID" value="NZ_JAAIWL010000004.1"/>
</dbReference>
<dbReference type="OrthoDB" id="4030632at2"/>
<evidence type="ECO:0000259" key="2">
    <source>
        <dbReference type="Pfam" id="PF01636"/>
    </source>
</evidence>
<keyword evidence="4" id="KW-1185">Reference proteome</keyword>
<dbReference type="Proteomes" id="UP000051888">
    <property type="component" value="Unassembled WGS sequence"/>
</dbReference>
<accession>A0A0Q3WVM0</accession>
<dbReference type="GO" id="GO:0009088">
    <property type="term" value="P:threonine biosynthetic process"/>
    <property type="evidence" value="ECO:0007669"/>
    <property type="project" value="TreeGrafter"/>
</dbReference>